<dbReference type="EMBL" id="CASHTH010000880">
    <property type="protein sequence ID" value="CAI8008644.1"/>
    <property type="molecule type" value="Genomic_DNA"/>
</dbReference>
<evidence type="ECO:0000313" key="2">
    <source>
        <dbReference type="Proteomes" id="UP001174909"/>
    </source>
</evidence>
<evidence type="ECO:0000313" key="1">
    <source>
        <dbReference type="EMBL" id="CAI8008644.1"/>
    </source>
</evidence>
<name>A0AA35RCF5_GEOBA</name>
<accession>A0AA35RCF5</accession>
<dbReference type="AlphaFoldDB" id="A0AA35RCF5"/>
<comment type="caution">
    <text evidence="1">The sequence shown here is derived from an EMBL/GenBank/DDBJ whole genome shotgun (WGS) entry which is preliminary data.</text>
</comment>
<proteinExistence type="predicted"/>
<organism evidence="1 2">
    <name type="scientific">Geodia barretti</name>
    <name type="common">Barrett's horny sponge</name>
    <dbReference type="NCBI Taxonomy" id="519541"/>
    <lineage>
        <taxon>Eukaryota</taxon>
        <taxon>Metazoa</taxon>
        <taxon>Porifera</taxon>
        <taxon>Demospongiae</taxon>
        <taxon>Heteroscleromorpha</taxon>
        <taxon>Tetractinellida</taxon>
        <taxon>Astrophorina</taxon>
        <taxon>Geodiidae</taxon>
        <taxon>Geodia</taxon>
    </lineage>
</organism>
<reference evidence="1" key="1">
    <citation type="submission" date="2023-03" db="EMBL/GenBank/DDBJ databases">
        <authorList>
            <person name="Steffen K."/>
            <person name="Cardenas P."/>
        </authorList>
    </citation>
    <scope>NUCLEOTIDE SEQUENCE</scope>
</reference>
<dbReference type="Proteomes" id="UP001174909">
    <property type="component" value="Unassembled WGS sequence"/>
</dbReference>
<keyword evidence="2" id="KW-1185">Reference proteome</keyword>
<gene>
    <name evidence="1" type="ORF">GBAR_LOCUS5909</name>
</gene>
<sequence>MADLPPAQKRKRGQEKSGYDLELHLRKVVKGEIPCLFFGKCVKVFPLTFKEVGHPSASSYPLSVFENPNLDRELKFVQEVLGIPHEANTIYRLPIGYVHVYSKTVPCSALKLSAASRFFTFDTSTPMMTLPRECTIDIKPFVYAKDDLERMGEDKGEDKSEDKTEYAWKTEELVSWDWNEEVWSQRLFQCIQCIQHEFPGVKVVPAFLWKPNGYQAEISTIFSKVKFIHATPFHGMTDILLVGEKSLGLIRVQECSVDKEATCPVTIAGEVNMWPEKMGELLASMYFFGTLNYVNNLLHMPADHFSFATYGLLAIRSIGCIVIEMVLDHTGCHVRLVHEGGMLSLGEALEYVVAKLKTRNN</sequence>
<protein>
    <submittedName>
        <fullName evidence="1">Uncharacterized protein</fullName>
    </submittedName>
</protein>